<evidence type="ECO:0000259" key="4">
    <source>
        <dbReference type="PROSITE" id="PS51387"/>
    </source>
</evidence>
<dbReference type="InterPro" id="IPR010031">
    <property type="entry name" value="FAD_lactone_oxidase-like"/>
</dbReference>
<feature type="domain" description="FAD-binding PCMH-type" evidence="4">
    <location>
        <begin position="72"/>
        <end position="242"/>
    </location>
</feature>
<dbReference type="PANTHER" id="PTHR43762">
    <property type="entry name" value="L-GULONOLACTONE OXIDASE"/>
    <property type="match status" value="1"/>
</dbReference>
<accession>A0A7R9V608</accession>
<dbReference type="InterPro" id="IPR036318">
    <property type="entry name" value="FAD-bd_PCMH-like_sf"/>
</dbReference>
<evidence type="ECO:0000256" key="2">
    <source>
        <dbReference type="ARBA" id="ARBA00005147"/>
    </source>
</evidence>
<dbReference type="InterPro" id="IPR007173">
    <property type="entry name" value="ALO_C"/>
</dbReference>
<gene>
    <name evidence="5" type="ORF">CEUR00632_LOCUS5135</name>
</gene>
<dbReference type="Pfam" id="PF04030">
    <property type="entry name" value="ALO"/>
    <property type="match status" value="1"/>
</dbReference>
<dbReference type="Gene3D" id="3.30.43.10">
    <property type="entry name" value="Uridine Diphospho-n-acetylenolpyruvylglucosamine Reductase, domain 2"/>
    <property type="match status" value="1"/>
</dbReference>
<comment type="cofactor">
    <cofactor evidence="1">
        <name>FAD</name>
        <dbReference type="ChEBI" id="CHEBI:57692"/>
    </cofactor>
</comment>
<dbReference type="UniPathway" id="UPA00132"/>
<dbReference type="Pfam" id="PF01565">
    <property type="entry name" value="FAD_binding_4"/>
    <property type="match status" value="1"/>
</dbReference>
<dbReference type="Gene3D" id="3.30.465.10">
    <property type="match status" value="1"/>
</dbReference>
<dbReference type="NCBIfam" id="TIGR01676">
    <property type="entry name" value="GLDHase"/>
    <property type="match status" value="1"/>
</dbReference>
<reference evidence="5" key="1">
    <citation type="submission" date="2021-01" db="EMBL/GenBank/DDBJ databases">
        <authorList>
            <person name="Corre E."/>
            <person name="Pelletier E."/>
            <person name="Niang G."/>
            <person name="Scheremetjew M."/>
            <person name="Finn R."/>
            <person name="Kale V."/>
            <person name="Holt S."/>
            <person name="Cochrane G."/>
            <person name="Meng A."/>
            <person name="Brown T."/>
            <person name="Cohen L."/>
        </authorList>
    </citation>
    <scope>NUCLEOTIDE SEQUENCE</scope>
    <source>
        <strain evidence="5">CCMP219</strain>
    </source>
</reference>
<dbReference type="PROSITE" id="PS51387">
    <property type="entry name" value="FAD_PCMH"/>
    <property type="match status" value="1"/>
</dbReference>
<sequence>MGVQAPPTKGRIAAGRFFQLFLPIAGTGIVVYSWTHPDKEGLVPSRLPPELQYLASRGQPNEEPVANWSATHEVTPARWFHPETTSDVEAFVRAAHSAQERLRPTGSALSPNGLCLSRDGMLSMGLLDKVVSVDADKKQVTVQAGMRVQQLADYLKPFGLTLQNYASIREQQIGGFTQVGAHGTGATIPPADDTVVALKMVTPAFGTVKLSRKDEPELFSLAKVGLGALGVVTEVTLQCVPRHRLVETTFTASVADVKKNHAKWLRQHRHLRYMWLPYTDSVVVVACDPLREGAQPPAAPAGGGVGDAEKLAALRGLYLSKVPGATEAGIEGLSFAELRQALLMVAPLDRDWVATVNRAEEQFWQRNSGTRVGFSDEILGFDCGGQQWVLETAFPVADSLDAVPSSGSKDIQYMEMLMAEIKRSKIPAPCPIEQRWTSGSSSAMSPASGPPGSVHSWVGIIHYLPDDPKDREAVTTAFRTYAGIVHDKLMPRFNAVWHWAKLEPEWVEPSRLAKRLAARFPTREFAKFRGLLDPHGVLGNEWLDKALPLPKA</sequence>
<evidence type="ECO:0000313" key="5">
    <source>
        <dbReference type="EMBL" id="CAD8285097.1"/>
    </source>
</evidence>
<dbReference type="GO" id="GO:0019853">
    <property type="term" value="P:L-ascorbic acid biosynthetic process"/>
    <property type="evidence" value="ECO:0007669"/>
    <property type="project" value="UniProtKB-UniPathway"/>
</dbReference>
<dbReference type="PIRSF" id="PIRSF000136">
    <property type="entry name" value="LGO_GLO"/>
    <property type="match status" value="1"/>
</dbReference>
<name>A0A7R9V608_9CHLO</name>
<dbReference type="InterPro" id="IPR016167">
    <property type="entry name" value="FAD-bd_PCMH_sub1"/>
</dbReference>
<dbReference type="InterPro" id="IPR016166">
    <property type="entry name" value="FAD-bd_PCMH"/>
</dbReference>
<protein>
    <recommendedName>
        <fullName evidence="4">FAD-binding PCMH-type domain-containing protein</fullName>
    </recommendedName>
</protein>
<comment type="pathway">
    <text evidence="2">Cofactor biosynthesis; L-ascorbate biosynthesis.</text>
</comment>
<dbReference type="GO" id="GO:0071949">
    <property type="term" value="F:FAD binding"/>
    <property type="evidence" value="ECO:0007669"/>
    <property type="project" value="InterPro"/>
</dbReference>
<dbReference type="InterPro" id="IPR010029">
    <property type="entry name" value="GL_DH"/>
</dbReference>
<dbReference type="GO" id="GO:0016633">
    <property type="term" value="F:galactonolactone dehydrogenase activity"/>
    <property type="evidence" value="ECO:0007669"/>
    <property type="project" value="InterPro"/>
</dbReference>
<evidence type="ECO:0000256" key="3">
    <source>
        <dbReference type="ARBA" id="ARBA00023002"/>
    </source>
</evidence>
<proteinExistence type="predicted"/>
<dbReference type="PANTHER" id="PTHR43762:SF1">
    <property type="entry name" value="D-ARABINONO-1,4-LACTONE OXIDASE"/>
    <property type="match status" value="1"/>
</dbReference>
<dbReference type="AlphaFoldDB" id="A0A7R9V608"/>
<dbReference type="EMBL" id="HBEC01011186">
    <property type="protein sequence ID" value="CAD8285097.1"/>
    <property type="molecule type" value="Transcribed_RNA"/>
</dbReference>
<evidence type="ECO:0000256" key="1">
    <source>
        <dbReference type="ARBA" id="ARBA00001974"/>
    </source>
</evidence>
<dbReference type="InterPro" id="IPR006094">
    <property type="entry name" value="Oxid_FAD_bind_N"/>
</dbReference>
<dbReference type="SUPFAM" id="SSF56176">
    <property type="entry name" value="FAD-binding/transporter-associated domain-like"/>
    <property type="match status" value="1"/>
</dbReference>
<keyword evidence="3" id="KW-0560">Oxidoreductase</keyword>
<dbReference type="InterPro" id="IPR016169">
    <property type="entry name" value="FAD-bd_PCMH_sub2"/>
</dbReference>
<dbReference type="GO" id="GO:0003885">
    <property type="term" value="F:D-arabinono-1,4-lactone oxidase activity"/>
    <property type="evidence" value="ECO:0007669"/>
    <property type="project" value="InterPro"/>
</dbReference>
<organism evidence="5">
    <name type="scientific">Chlamydomonas euryale</name>
    <dbReference type="NCBI Taxonomy" id="1486919"/>
    <lineage>
        <taxon>Eukaryota</taxon>
        <taxon>Viridiplantae</taxon>
        <taxon>Chlorophyta</taxon>
        <taxon>core chlorophytes</taxon>
        <taxon>Chlorophyceae</taxon>
        <taxon>CS clade</taxon>
        <taxon>Chlamydomonadales</taxon>
        <taxon>Chlamydomonadaceae</taxon>
        <taxon>Chlamydomonas</taxon>
    </lineage>
</organism>
<dbReference type="GO" id="GO:0016020">
    <property type="term" value="C:membrane"/>
    <property type="evidence" value="ECO:0007669"/>
    <property type="project" value="InterPro"/>
</dbReference>